<dbReference type="InterPro" id="IPR004843">
    <property type="entry name" value="Calcineurin-like_PHP"/>
</dbReference>
<dbReference type="GO" id="GO:0016787">
    <property type="term" value="F:hydrolase activity"/>
    <property type="evidence" value="ECO:0007669"/>
    <property type="project" value="UniProtKB-KW"/>
</dbReference>
<organism evidence="7 8">
    <name type="scientific">Streptococcus suis</name>
    <dbReference type="NCBI Taxonomy" id="1307"/>
    <lineage>
        <taxon>Bacteria</taxon>
        <taxon>Bacillati</taxon>
        <taxon>Bacillota</taxon>
        <taxon>Bacilli</taxon>
        <taxon>Lactobacillales</taxon>
        <taxon>Streptococcaceae</taxon>
        <taxon>Streptococcus</taxon>
    </lineage>
</organism>
<dbReference type="Gene3D" id="1.10.246.180">
    <property type="match status" value="1"/>
</dbReference>
<feature type="domain" description="Calcineurin-like phosphoesterase" evidence="5">
    <location>
        <begin position="40"/>
        <end position="283"/>
    </location>
</feature>
<dbReference type="RefSeq" id="WP_024401022.1">
    <property type="nucleotide sequence ID" value="NZ_JAEVFS010000020.1"/>
</dbReference>
<reference evidence="7" key="1">
    <citation type="submission" date="2022-07" db="EMBL/GenBank/DDBJ databases">
        <authorList>
            <person name="Peng Z."/>
        </authorList>
    </citation>
    <scope>NUCLEOTIDE SEQUENCE</scope>
    <source>
        <strain evidence="7">2022WUSS069</strain>
    </source>
</reference>
<comment type="similarity">
    <text evidence="4">Belongs to the cyclic nucleotide phosphodiesterase class-III family.</text>
</comment>
<evidence type="ECO:0000256" key="1">
    <source>
        <dbReference type="ARBA" id="ARBA00022723"/>
    </source>
</evidence>
<comment type="caution">
    <text evidence="7">The sequence shown here is derived from an EMBL/GenBank/DDBJ whole genome shotgun (WGS) entry which is preliminary data.</text>
</comment>
<keyword evidence="1" id="KW-0479">Metal-binding</keyword>
<dbReference type="GO" id="GO:0046872">
    <property type="term" value="F:metal ion binding"/>
    <property type="evidence" value="ECO:0007669"/>
    <property type="project" value="UniProtKB-KW"/>
</dbReference>
<keyword evidence="2" id="KW-0378">Hydrolase</keyword>
<dbReference type="AlphaFoldDB" id="A0AAW5LVD7"/>
<dbReference type="InterPro" id="IPR040869">
    <property type="entry name" value="CNP_C"/>
</dbReference>
<dbReference type="InterPro" id="IPR050884">
    <property type="entry name" value="CNP_phosphodiesterase-III"/>
</dbReference>
<sequence length="454" mass="51023">MKKKIVLLLGAIAAIVLIWSAIAGQRQQSYVEAALRDQDKIWIITDLHYLSQDLFDDGEAFSYIEKTAAGKDLRYGKERMEALVEQVEREEPSLLLVSGDLTLNGEKQSMVELAQYFTQIEEKGTEVLVIPGNHDIASGWARAFKGDQQVVTDQVTAQQFSDIFDDHGYQQASSRDQASLSYLAKPFSNAWFLMIDSNIYSDGYGKGAPPTNGRIKKETLDWIEVQLQAAKEAGVSLIPVVHHNVLQQHAMLSKGYTLDNAADLKALFNQYGIQFGFSGHTHSQNIVEEDLGQVSYSEVVNGAFSIYPAIIGQLSLGNASIHYQKTQLDMASWTEKHQPSDPNLQDHVKYLQTVFDNTSDIMVHNVLNDERWYDGETADAISQFIMPANRAYFSGEKLDQTWLDETVFPSQAYQTLQAASPRSFLADYLDVIIKRSQGRDVEKLEIKTEKDFVQ</sequence>
<dbReference type="InterPro" id="IPR012365">
    <property type="entry name" value="Pesteras_lmo2642"/>
</dbReference>
<evidence type="ECO:0000259" key="6">
    <source>
        <dbReference type="Pfam" id="PF17839"/>
    </source>
</evidence>
<evidence type="ECO:0000256" key="2">
    <source>
        <dbReference type="ARBA" id="ARBA00022801"/>
    </source>
</evidence>
<protein>
    <submittedName>
        <fullName evidence="7">Metallophosphoesterase</fullName>
    </submittedName>
</protein>
<dbReference type="SUPFAM" id="SSF56300">
    <property type="entry name" value="Metallo-dependent phosphatases"/>
    <property type="match status" value="1"/>
</dbReference>
<evidence type="ECO:0000313" key="8">
    <source>
        <dbReference type="Proteomes" id="UP001206089"/>
    </source>
</evidence>
<accession>A0AAW5LVD7</accession>
<dbReference type="Gene3D" id="3.60.21.10">
    <property type="match status" value="1"/>
</dbReference>
<evidence type="ECO:0000259" key="5">
    <source>
        <dbReference type="Pfam" id="PF00149"/>
    </source>
</evidence>
<dbReference type="PANTHER" id="PTHR42988">
    <property type="entry name" value="PHOSPHOHYDROLASE"/>
    <property type="match status" value="1"/>
</dbReference>
<dbReference type="EMBL" id="JANJPK010000006">
    <property type="protein sequence ID" value="MCR1232243.1"/>
    <property type="molecule type" value="Genomic_DNA"/>
</dbReference>
<evidence type="ECO:0000256" key="3">
    <source>
        <dbReference type="ARBA" id="ARBA00023004"/>
    </source>
</evidence>
<evidence type="ECO:0000256" key="4">
    <source>
        <dbReference type="ARBA" id="ARBA00025742"/>
    </source>
</evidence>
<dbReference type="InterPro" id="IPR029052">
    <property type="entry name" value="Metallo-depent_PP-like"/>
</dbReference>
<dbReference type="Pfam" id="PF17839">
    <property type="entry name" value="CNP_C_terminal"/>
    <property type="match status" value="1"/>
</dbReference>
<feature type="domain" description="Cyclic nucleotide phosphodiesterase C-terminal" evidence="6">
    <location>
        <begin position="329"/>
        <end position="434"/>
    </location>
</feature>
<keyword evidence="3" id="KW-0408">Iron</keyword>
<dbReference type="PIRSF" id="PIRSF034890">
    <property type="entry name" value="Pesteras_lmo2642"/>
    <property type="match status" value="1"/>
</dbReference>
<dbReference type="Proteomes" id="UP001206089">
    <property type="component" value="Unassembled WGS sequence"/>
</dbReference>
<dbReference type="PANTHER" id="PTHR42988:SF2">
    <property type="entry name" value="CYCLIC NUCLEOTIDE PHOSPHODIESTERASE CBUA0032-RELATED"/>
    <property type="match status" value="1"/>
</dbReference>
<dbReference type="Pfam" id="PF00149">
    <property type="entry name" value="Metallophos"/>
    <property type="match status" value="1"/>
</dbReference>
<proteinExistence type="inferred from homology"/>
<evidence type="ECO:0000313" key="7">
    <source>
        <dbReference type="EMBL" id="MCR1232243.1"/>
    </source>
</evidence>
<name>A0AAW5LVD7_STRSU</name>
<gene>
    <name evidence="7" type="ORF">NQD44_03760</name>
</gene>